<dbReference type="OrthoDB" id="1938348at2"/>
<name>A0A386H0I8_9CLOT</name>
<proteinExistence type="predicted"/>
<protein>
    <submittedName>
        <fullName evidence="7">ATP synthase subunit I</fullName>
    </submittedName>
</protein>
<dbReference type="RefSeq" id="WP_119969908.1">
    <property type="nucleotide sequence ID" value="NZ_CP032416.1"/>
</dbReference>
<feature type="transmembrane region" description="Helical" evidence="6">
    <location>
        <begin position="12"/>
        <end position="31"/>
    </location>
</feature>
<keyword evidence="8" id="KW-1185">Reference proteome</keyword>
<evidence type="ECO:0000256" key="3">
    <source>
        <dbReference type="ARBA" id="ARBA00022692"/>
    </source>
</evidence>
<keyword evidence="5 6" id="KW-0472">Membrane</keyword>
<feature type="transmembrane region" description="Helical" evidence="6">
    <location>
        <begin position="68"/>
        <end position="89"/>
    </location>
</feature>
<keyword evidence="3 6" id="KW-0812">Transmembrane</keyword>
<evidence type="ECO:0000256" key="2">
    <source>
        <dbReference type="ARBA" id="ARBA00022475"/>
    </source>
</evidence>
<comment type="subcellular location">
    <subcellularLocation>
        <location evidence="1">Cell membrane</location>
        <topology evidence="1">Multi-pass membrane protein</topology>
    </subcellularLocation>
</comment>
<dbReference type="AlphaFoldDB" id="A0A386H0I8"/>
<evidence type="ECO:0000313" key="8">
    <source>
        <dbReference type="Proteomes" id="UP000266301"/>
    </source>
</evidence>
<sequence>MNKDILSMVKGVATINIIIGIILTVIVQIIFKRYGLFVLVGMIIAILNFFINCVLSDFVTTKLQHISAIFYTANFILRVVLAAGIGYLIFEYNKYNLAAYLFGYTSHIVGLYIYTSFKNSHNNL</sequence>
<dbReference type="EMBL" id="CP032416">
    <property type="protein sequence ID" value="AYD39197.1"/>
    <property type="molecule type" value="Genomic_DNA"/>
</dbReference>
<evidence type="ECO:0000256" key="1">
    <source>
        <dbReference type="ARBA" id="ARBA00004651"/>
    </source>
</evidence>
<organism evidence="7 8">
    <name type="scientific">Clostridium fermenticellae</name>
    <dbReference type="NCBI Taxonomy" id="2068654"/>
    <lineage>
        <taxon>Bacteria</taxon>
        <taxon>Bacillati</taxon>
        <taxon>Bacillota</taxon>
        <taxon>Clostridia</taxon>
        <taxon>Eubacteriales</taxon>
        <taxon>Clostridiaceae</taxon>
        <taxon>Clostridium</taxon>
    </lineage>
</organism>
<evidence type="ECO:0000256" key="5">
    <source>
        <dbReference type="ARBA" id="ARBA00023136"/>
    </source>
</evidence>
<feature type="transmembrane region" description="Helical" evidence="6">
    <location>
        <begin position="37"/>
        <end position="56"/>
    </location>
</feature>
<dbReference type="Pfam" id="PF03899">
    <property type="entry name" value="ATP-synt_I"/>
    <property type="match status" value="1"/>
</dbReference>
<dbReference type="GO" id="GO:0005886">
    <property type="term" value="C:plasma membrane"/>
    <property type="evidence" value="ECO:0007669"/>
    <property type="project" value="UniProtKB-SubCell"/>
</dbReference>
<keyword evidence="4 6" id="KW-1133">Transmembrane helix</keyword>
<accession>A0A386H0I8</accession>
<dbReference type="Proteomes" id="UP000266301">
    <property type="component" value="Chromosome"/>
</dbReference>
<dbReference type="KEGG" id="cfer:D4Z93_00920"/>
<keyword evidence="2" id="KW-1003">Cell membrane</keyword>
<reference evidence="7 8" key="1">
    <citation type="journal article" date="2019" name="Int. J. Syst. Evol. Microbiol.">
        <title>Clostridium fermenticellae sp. nov., isolated from the mud in a fermentation cellar for the production of the Chinese liquor, baijiu.</title>
        <authorList>
            <person name="Xu P.X."/>
            <person name="Chai L.J."/>
            <person name="Qiu T."/>
            <person name="Zhang X.J."/>
            <person name="Lu Z.M."/>
            <person name="Xiao C."/>
            <person name="Wang S.T."/>
            <person name="Shen C.H."/>
            <person name="Shi J.S."/>
            <person name="Xu Z.H."/>
        </authorList>
    </citation>
    <scope>NUCLEOTIDE SEQUENCE [LARGE SCALE GENOMIC DNA]</scope>
    <source>
        <strain evidence="7 8">JN500901</strain>
    </source>
</reference>
<evidence type="ECO:0000313" key="7">
    <source>
        <dbReference type="EMBL" id="AYD39197.1"/>
    </source>
</evidence>
<evidence type="ECO:0000256" key="6">
    <source>
        <dbReference type="SAM" id="Phobius"/>
    </source>
</evidence>
<feature type="transmembrane region" description="Helical" evidence="6">
    <location>
        <begin position="95"/>
        <end position="114"/>
    </location>
</feature>
<gene>
    <name evidence="7" type="ORF">D4Z93_00920</name>
</gene>
<evidence type="ECO:0000256" key="4">
    <source>
        <dbReference type="ARBA" id="ARBA00022989"/>
    </source>
</evidence>
<dbReference type="InterPro" id="IPR005598">
    <property type="entry name" value="ATP_synth_I"/>
</dbReference>